<feature type="repeat" description="PPR" evidence="2">
    <location>
        <begin position="400"/>
        <end position="434"/>
    </location>
</feature>
<evidence type="ECO:0000256" key="2">
    <source>
        <dbReference type="PROSITE-ProRule" id="PRU00708"/>
    </source>
</evidence>
<dbReference type="FunFam" id="1.25.40.10:FF:000344">
    <property type="entry name" value="Pentatricopeptide repeat-containing protein"/>
    <property type="match status" value="1"/>
</dbReference>
<dbReference type="Proteomes" id="UP001280121">
    <property type="component" value="Unassembled WGS sequence"/>
</dbReference>
<accession>A0AAD9UBJ4</accession>
<evidence type="ECO:0000313" key="3">
    <source>
        <dbReference type="EMBL" id="KAK2651010.1"/>
    </source>
</evidence>
<dbReference type="PANTHER" id="PTHR47926">
    <property type="entry name" value="PENTATRICOPEPTIDE REPEAT-CONTAINING PROTEIN"/>
    <property type="match status" value="1"/>
</dbReference>
<keyword evidence="1" id="KW-0677">Repeat</keyword>
<dbReference type="SUPFAM" id="SSF48452">
    <property type="entry name" value="TPR-like"/>
    <property type="match status" value="1"/>
</dbReference>
<dbReference type="Gene3D" id="1.25.40.10">
    <property type="entry name" value="Tetratricopeptide repeat domain"/>
    <property type="match status" value="3"/>
</dbReference>
<dbReference type="GO" id="GO:0003723">
    <property type="term" value="F:RNA binding"/>
    <property type="evidence" value="ECO:0007669"/>
    <property type="project" value="InterPro"/>
</dbReference>
<dbReference type="Pfam" id="PF01535">
    <property type="entry name" value="PPR"/>
    <property type="match status" value="2"/>
</dbReference>
<evidence type="ECO:0008006" key="5">
    <source>
        <dbReference type="Google" id="ProtNLM"/>
    </source>
</evidence>
<evidence type="ECO:0000313" key="4">
    <source>
        <dbReference type="Proteomes" id="UP001280121"/>
    </source>
</evidence>
<dbReference type="GO" id="GO:0009451">
    <property type="term" value="P:RNA modification"/>
    <property type="evidence" value="ECO:0007669"/>
    <property type="project" value="InterPro"/>
</dbReference>
<dbReference type="Pfam" id="PF13041">
    <property type="entry name" value="PPR_2"/>
    <property type="match status" value="2"/>
</dbReference>
<name>A0AAD9UBJ4_9ROSI</name>
<dbReference type="FunFam" id="1.25.40.10:FF:000090">
    <property type="entry name" value="Pentatricopeptide repeat-containing protein, chloroplastic"/>
    <property type="match status" value="1"/>
</dbReference>
<dbReference type="InterPro" id="IPR002885">
    <property type="entry name" value="PPR_rpt"/>
</dbReference>
<protein>
    <recommendedName>
        <fullName evidence="5">Pentatricopeptide repeat-containing protein</fullName>
    </recommendedName>
</protein>
<evidence type="ECO:0000256" key="1">
    <source>
        <dbReference type="ARBA" id="ARBA00022737"/>
    </source>
</evidence>
<dbReference type="InterPro" id="IPR011990">
    <property type="entry name" value="TPR-like_helical_dom_sf"/>
</dbReference>
<dbReference type="EMBL" id="JANJYI010000005">
    <property type="protein sequence ID" value="KAK2651010.1"/>
    <property type="molecule type" value="Genomic_DNA"/>
</dbReference>
<dbReference type="PROSITE" id="PS51375">
    <property type="entry name" value="PPR"/>
    <property type="match status" value="5"/>
</dbReference>
<feature type="repeat" description="PPR" evidence="2">
    <location>
        <begin position="334"/>
        <end position="364"/>
    </location>
</feature>
<organism evidence="3 4">
    <name type="scientific">Dipteronia dyeriana</name>
    <dbReference type="NCBI Taxonomy" id="168575"/>
    <lineage>
        <taxon>Eukaryota</taxon>
        <taxon>Viridiplantae</taxon>
        <taxon>Streptophyta</taxon>
        <taxon>Embryophyta</taxon>
        <taxon>Tracheophyta</taxon>
        <taxon>Spermatophyta</taxon>
        <taxon>Magnoliopsida</taxon>
        <taxon>eudicotyledons</taxon>
        <taxon>Gunneridae</taxon>
        <taxon>Pentapetalae</taxon>
        <taxon>rosids</taxon>
        <taxon>malvids</taxon>
        <taxon>Sapindales</taxon>
        <taxon>Sapindaceae</taxon>
        <taxon>Hippocastanoideae</taxon>
        <taxon>Acereae</taxon>
        <taxon>Dipteronia</taxon>
    </lineage>
</organism>
<keyword evidence="4" id="KW-1185">Reference proteome</keyword>
<comment type="caution">
    <text evidence="3">The sequence shown here is derived from an EMBL/GenBank/DDBJ whole genome shotgun (WGS) entry which is preliminary data.</text>
</comment>
<reference evidence="3" key="1">
    <citation type="journal article" date="2023" name="Plant J.">
        <title>Genome sequences and population genomics provide insights into the demographic history, inbreeding, and mutation load of two 'living fossil' tree species of Dipteronia.</title>
        <authorList>
            <person name="Feng Y."/>
            <person name="Comes H.P."/>
            <person name="Chen J."/>
            <person name="Zhu S."/>
            <person name="Lu R."/>
            <person name="Zhang X."/>
            <person name="Li P."/>
            <person name="Qiu J."/>
            <person name="Olsen K.M."/>
            <person name="Qiu Y."/>
        </authorList>
    </citation>
    <scope>NUCLEOTIDE SEQUENCE</scope>
    <source>
        <strain evidence="3">KIB01</strain>
    </source>
</reference>
<feature type="repeat" description="PPR" evidence="2">
    <location>
        <begin position="129"/>
        <end position="159"/>
    </location>
</feature>
<dbReference type="PANTHER" id="PTHR47926:SF426">
    <property type="entry name" value="TETRATRICOPEPTIDE-LIKE HELICAL DOMAIN SUPERFAMILY, DYW DOMAIN-CONTAINING PROTEIN"/>
    <property type="match status" value="1"/>
</dbReference>
<sequence length="445" mass="49606">MHILSNKTHIRVSKQDQSMSYSSNYLRLLSFTKQLSSYVNQGLHDRALALFQRMQTSLALPLDPFVFPLVLKSCAAVNRPQLATSIHGHATKSSLLTNPFVACGLVDVYGKCVSISMARKLFDEIPLRSVVLWNVMMSLYTRSGLVVDALRLFEAMDVAPDESSFNSLIAGLSELEDGSFKAIAFYRRMRELRLKPDQITLLALLRACLGLATLNLIREIHGYAIRNQIESHTHLRSGLVEAYGRCGCLVNAHNVFQSMEERDVVAWSSLISAYALHGEARTALEIFQEMEFTKVWPDGITFLGVLKACSHAGLADEALHYFSRMSKDFGVQASSEHYSCLVDVLSRAGRLQEAYEIIREMPEKVTARAWGALLGACQTYGEVELAEIAGRALAEIEPDNPASYVILARIYANMGRYEAAQRMRMEMREKGAKAGAGSSWIVYQD</sequence>
<feature type="repeat" description="PPR" evidence="2">
    <location>
        <begin position="161"/>
        <end position="196"/>
    </location>
</feature>
<dbReference type="NCBIfam" id="TIGR00756">
    <property type="entry name" value="PPR"/>
    <property type="match status" value="3"/>
</dbReference>
<dbReference type="AlphaFoldDB" id="A0AAD9UBJ4"/>
<feature type="repeat" description="PPR" evidence="2">
    <location>
        <begin position="263"/>
        <end position="297"/>
    </location>
</feature>
<dbReference type="Pfam" id="PF20431">
    <property type="entry name" value="E_motif"/>
    <property type="match status" value="1"/>
</dbReference>
<proteinExistence type="predicted"/>
<gene>
    <name evidence="3" type="ORF">Ddye_018499</name>
</gene>
<dbReference type="InterPro" id="IPR046960">
    <property type="entry name" value="PPR_At4g14850-like_plant"/>
</dbReference>
<dbReference type="InterPro" id="IPR046848">
    <property type="entry name" value="E_motif"/>
</dbReference>